<keyword evidence="1" id="KW-0805">Transcription regulation</keyword>
<organism evidence="5 6">
    <name type="scientific">Flagellimonas nanhaiensis</name>
    <dbReference type="NCBI Taxonomy" id="2292706"/>
    <lineage>
        <taxon>Bacteria</taxon>
        <taxon>Pseudomonadati</taxon>
        <taxon>Bacteroidota</taxon>
        <taxon>Flavobacteriia</taxon>
        <taxon>Flavobacteriales</taxon>
        <taxon>Flavobacteriaceae</taxon>
        <taxon>Flagellimonas</taxon>
    </lineage>
</organism>
<dbReference type="Proteomes" id="UP000261828">
    <property type="component" value="Unassembled WGS sequence"/>
</dbReference>
<name>A0A371JST0_9FLAO</name>
<dbReference type="InterPro" id="IPR036390">
    <property type="entry name" value="WH_DNA-bd_sf"/>
</dbReference>
<dbReference type="RefSeq" id="WP_116182757.1">
    <property type="nucleotide sequence ID" value="NZ_QTJX01000001.1"/>
</dbReference>
<dbReference type="OrthoDB" id="1443965at2"/>
<reference evidence="5 6" key="1">
    <citation type="submission" date="2018-08" db="EMBL/GenBank/DDBJ databases">
        <title>Muricauda nanhaiensis sp. nov., isolated from seawater of the South China Sea.</title>
        <authorList>
            <person name="Dang Y."/>
        </authorList>
    </citation>
    <scope>NUCLEOTIDE SEQUENCE [LARGE SCALE GENOMIC DNA]</scope>
    <source>
        <strain evidence="5 6">SM1704</strain>
    </source>
</reference>
<proteinExistence type="predicted"/>
<evidence type="ECO:0000313" key="6">
    <source>
        <dbReference type="Proteomes" id="UP000261828"/>
    </source>
</evidence>
<dbReference type="PANTHER" id="PTHR42756">
    <property type="entry name" value="TRANSCRIPTIONAL REGULATOR, MARR"/>
    <property type="match status" value="1"/>
</dbReference>
<sequence length="134" mass="15037">MKYELQDCFGARINGLSRVVDSIYRKHLQGLGLTQTQLSVMMVLYKKGESEQHEVADMLHFETSSLTRILVRLIDQNYVTKKGAVNRPIIGLTKSGSSKVVESIPSWEKAMDEVHQMLGNTSVAAFEVFEAGFK</sequence>
<evidence type="ECO:0000256" key="2">
    <source>
        <dbReference type="ARBA" id="ARBA00023125"/>
    </source>
</evidence>
<dbReference type="SUPFAM" id="SSF46785">
    <property type="entry name" value="Winged helix' DNA-binding domain"/>
    <property type="match status" value="1"/>
</dbReference>
<evidence type="ECO:0000256" key="1">
    <source>
        <dbReference type="ARBA" id="ARBA00023015"/>
    </source>
</evidence>
<evidence type="ECO:0000256" key="3">
    <source>
        <dbReference type="ARBA" id="ARBA00023163"/>
    </source>
</evidence>
<dbReference type="InterPro" id="IPR036388">
    <property type="entry name" value="WH-like_DNA-bd_sf"/>
</dbReference>
<evidence type="ECO:0000313" key="5">
    <source>
        <dbReference type="EMBL" id="RDY60874.1"/>
    </source>
</evidence>
<gene>
    <name evidence="5" type="ORF">DX873_01455</name>
</gene>
<dbReference type="EMBL" id="QTJX01000001">
    <property type="protein sequence ID" value="RDY60874.1"/>
    <property type="molecule type" value="Genomic_DNA"/>
</dbReference>
<keyword evidence="6" id="KW-1185">Reference proteome</keyword>
<dbReference type="InterPro" id="IPR000835">
    <property type="entry name" value="HTH_MarR-typ"/>
</dbReference>
<comment type="caution">
    <text evidence="5">The sequence shown here is derived from an EMBL/GenBank/DDBJ whole genome shotgun (WGS) entry which is preliminary data.</text>
</comment>
<dbReference type="PANTHER" id="PTHR42756:SF1">
    <property type="entry name" value="TRANSCRIPTIONAL REPRESSOR OF EMRAB OPERON"/>
    <property type="match status" value="1"/>
</dbReference>
<dbReference type="GO" id="GO:0003700">
    <property type="term" value="F:DNA-binding transcription factor activity"/>
    <property type="evidence" value="ECO:0007669"/>
    <property type="project" value="InterPro"/>
</dbReference>
<dbReference type="Gene3D" id="1.10.10.10">
    <property type="entry name" value="Winged helix-like DNA-binding domain superfamily/Winged helix DNA-binding domain"/>
    <property type="match status" value="1"/>
</dbReference>
<dbReference type="Pfam" id="PF01047">
    <property type="entry name" value="MarR"/>
    <property type="match status" value="1"/>
</dbReference>
<protein>
    <submittedName>
        <fullName evidence="5">MarR family transcriptional regulator</fullName>
    </submittedName>
</protein>
<evidence type="ECO:0000259" key="4">
    <source>
        <dbReference type="SMART" id="SM00347"/>
    </source>
</evidence>
<feature type="domain" description="HTH marR-type" evidence="4">
    <location>
        <begin position="26"/>
        <end position="122"/>
    </location>
</feature>
<accession>A0A371JST0</accession>
<dbReference type="AlphaFoldDB" id="A0A371JST0"/>
<dbReference type="GO" id="GO:0003677">
    <property type="term" value="F:DNA binding"/>
    <property type="evidence" value="ECO:0007669"/>
    <property type="project" value="UniProtKB-KW"/>
</dbReference>
<keyword evidence="2" id="KW-0238">DNA-binding</keyword>
<keyword evidence="3" id="KW-0804">Transcription</keyword>
<dbReference type="SMART" id="SM00347">
    <property type="entry name" value="HTH_MARR"/>
    <property type="match status" value="1"/>
</dbReference>